<proteinExistence type="predicted"/>
<dbReference type="InterPro" id="IPR053197">
    <property type="entry name" value="F-box_SCFL_complex_component"/>
</dbReference>
<dbReference type="Pfam" id="PF00646">
    <property type="entry name" value="F-box"/>
    <property type="match status" value="1"/>
</dbReference>
<organism evidence="1">
    <name type="scientific">Aegilops tauschii</name>
    <name type="common">Tausch's goatgrass</name>
    <name type="synonym">Aegilops squarrosa</name>
    <dbReference type="NCBI Taxonomy" id="37682"/>
    <lineage>
        <taxon>Eukaryota</taxon>
        <taxon>Viridiplantae</taxon>
        <taxon>Streptophyta</taxon>
        <taxon>Embryophyta</taxon>
        <taxon>Tracheophyta</taxon>
        <taxon>Spermatophyta</taxon>
        <taxon>Magnoliopsida</taxon>
        <taxon>Liliopsida</taxon>
        <taxon>Poales</taxon>
        <taxon>Poaceae</taxon>
        <taxon>BOP clade</taxon>
        <taxon>Pooideae</taxon>
        <taxon>Triticodae</taxon>
        <taxon>Triticeae</taxon>
        <taxon>Triticinae</taxon>
        <taxon>Aegilops</taxon>
    </lineage>
</organism>
<dbReference type="PANTHER" id="PTHR34223:SF114">
    <property type="entry name" value="F-BOX DOMAIN-CONTAINING PROTEIN"/>
    <property type="match status" value="1"/>
</dbReference>
<name>N1QVX1_AEGTA</name>
<evidence type="ECO:0000313" key="1">
    <source>
        <dbReference type="EnsemblPlants" id="EMT13317"/>
    </source>
</evidence>
<dbReference type="InterPro" id="IPR036047">
    <property type="entry name" value="F-box-like_dom_sf"/>
</dbReference>
<dbReference type="CDD" id="cd22160">
    <property type="entry name" value="F-box_AtFBL13-like"/>
    <property type="match status" value="1"/>
</dbReference>
<dbReference type="AlphaFoldDB" id="N1QVX1"/>
<dbReference type="InterPro" id="IPR053781">
    <property type="entry name" value="F-box_AtFBL13-like"/>
</dbReference>
<dbReference type="Gene3D" id="1.20.1280.50">
    <property type="match status" value="1"/>
</dbReference>
<dbReference type="InterPro" id="IPR001810">
    <property type="entry name" value="F-box_dom"/>
</dbReference>
<dbReference type="ExpressionAtlas" id="N1QVX1">
    <property type="expression patterns" value="baseline"/>
</dbReference>
<accession>N1QVX1</accession>
<dbReference type="PROSITE" id="PS50181">
    <property type="entry name" value="FBOX"/>
    <property type="match status" value="1"/>
</dbReference>
<dbReference type="PANTHER" id="PTHR34223">
    <property type="entry name" value="OS11G0201299 PROTEIN"/>
    <property type="match status" value="1"/>
</dbReference>
<sequence>MADSKKVAVAGGKDRFEDLPEHVLELLLSFLDARDVVRTSVLARRWRDLWKSVPVLRFRPSSKFGCAENFNNFVNKVLECREQTSPLHECHVHSYPDGKDEVAHRDVESWVRYAVSCQVSVLRVLMLADGLVTFELQHCEEWTPILESMPSLATSSIIIGFESKDSCDNFKYLGDCGVEACEGCYVEDDCSVLLEGLSGATNLKLISEYSMIFRKDLKWCPMFSKLKTVLLNEWCLTANFTGLLHFLQHSPILEKLTLQFSYGENFDIESSESYSPSDISWCRSISRPKQVEKPSVSSGGSWMTKSDGKFPPVRVSAPSAIANLDPGSVRNLQTVSCFLLDPVTDPFATLMPLVVPDPVIVAAILATAHATRLTLKKTLSSTTLLALLNQSKFIGCAKILVTSHSTAPKSKLKAVY</sequence>
<dbReference type="SUPFAM" id="SSF81383">
    <property type="entry name" value="F-box domain"/>
    <property type="match status" value="1"/>
</dbReference>
<reference evidence="1" key="1">
    <citation type="submission" date="2015-06" db="UniProtKB">
        <authorList>
            <consortium name="EnsemblPlants"/>
        </authorList>
    </citation>
    <scope>IDENTIFICATION</scope>
</reference>
<dbReference type="SMART" id="SM00256">
    <property type="entry name" value="FBOX"/>
    <property type="match status" value="1"/>
</dbReference>
<protein>
    <submittedName>
        <fullName evidence="1">Uncharacterized protein</fullName>
    </submittedName>
</protein>
<dbReference type="EnsemblPlants" id="EMT13317">
    <property type="protein sequence ID" value="EMT13317"/>
    <property type="gene ID" value="F775_22433"/>
</dbReference>